<evidence type="ECO:0000256" key="3">
    <source>
        <dbReference type="ARBA" id="ARBA00022475"/>
    </source>
</evidence>
<keyword evidence="9" id="KW-0677">Repeat</keyword>
<dbReference type="GO" id="GO:0051707">
    <property type="term" value="P:response to other organism"/>
    <property type="evidence" value="ECO:0007669"/>
    <property type="project" value="UniProtKB-ARBA"/>
</dbReference>
<evidence type="ECO:0000259" key="17">
    <source>
        <dbReference type="Pfam" id="PF08263"/>
    </source>
</evidence>
<dbReference type="GO" id="GO:0004674">
    <property type="term" value="F:protein serine/threonine kinase activity"/>
    <property type="evidence" value="ECO:0007669"/>
    <property type="project" value="UniProtKB-KW"/>
</dbReference>
<dbReference type="FunFam" id="3.80.10.10:FF:000095">
    <property type="entry name" value="LRR receptor-like serine/threonine-protein kinase GSO1"/>
    <property type="match status" value="1"/>
</dbReference>
<evidence type="ECO:0000256" key="4">
    <source>
        <dbReference type="ARBA" id="ARBA00022527"/>
    </source>
</evidence>
<dbReference type="Gene3D" id="1.10.510.10">
    <property type="entry name" value="Transferase(Phosphotransferase) domain 1"/>
    <property type="match status" value="1"/>
</dbReference>
<evidence type="ECO:0000256" key="14">
    <source>
        <dbReference type="ARBA" id="ARBA00023136"/>
    </source>
</evidence>
<evidence type="ECO:0000256" key="12">
    <source>
        <dbReference type="ARBA" id="ARBA00022840"/>
    </source>
</evidence>
<dbReference type="InterPro" id="IPR001611">
    <property type="entry name" value="Leu-rich_rpt"/>
</dbReference>
<feature type="domain" description="Serine-threonine/tyrosine-protein kinase catalytic" evidence="16">
    <location>
        <begin position="725"/>
        <end position="856"/>
    </location>
</feature>
<evidence type="ECO:0000313" key="18">
    <source>
        <dbReference type="EMBL" id="KAF7133118.1"/>
    </source>
</evidence>
<dbReference type="OrthoDB" id="676979at2759"/>
<keyword evidence="19" id="KW-1185">Reference proteome</keyword>
<evidence type="ECO:0000256" key="9">
    <source>
        <dbReference type="ARBA" id="ARBA00022737"/>
    </source>
</evidence>
<dbReference type="SMART" id="SM00365">
    <property type="entry name" value="LRR_SD22"/>
    <property type="match status" value="5"/>
</dbReference>
<dbReference type="EC" id="2.7.11.1" evidence="2"/>
<evidence type="ECO:0000256" key="2">
    <source>
        <dbReference type="ARBA" id="ARBA00012513"/>
    </source>
</evidence>
<dbReference type="SUPFAM" id="SSF52058">
    <property type="entry name" value="L domain-like"/>
    <property type="match status" value="2"/>
</dbReference>
<keyword evidence="5" id="KW-0433">Leucine-rich repeat</keyword>
<dbReference type="GO" id="GO:0005524">
    <property type="term" value="F:ATP binding"/>
    <property type="evidence" value="ECO:0007669"/>
    <property type="project" value="UniProtKB-KW"/>
</dbReference>
<dbReference type="InterPro" id="IPR003591">
    <property type="entry name" value="Leu-rich_rpt_typical-subtyp"/>
</dbReference>
<dbReference type="PANTHER" id="PTHR48010:SF5">
    <property type="entry name" value="PROTEIN TOO MANY MOUTHS"/>
    <property type="match status" value="1"/>
</dbReference>
<evidence type="ECO:0000259" key="16">
    <source>
        <dbReference type="Pfam" id="PF07714"/>
    </source>
</evidence>
<dbReference type="InterPro" id="IPR013210">
    <property type="entry name" value="LRR_N_plant-typ"/>
</dbReference>
<dbReference type="GO" id="GO:0006952">
    <property type="term" value="P:defense response"/>
    <property type="evidence" value="ECO:0007669"/>
    <property type="project" value="UniProtKB-ARBA"/>
</dbReference>
<dbReference type="Gene3D" id="3.80.10.10">
    <property type="entry name" value="Ribonuclease Inhibitor"/>
    <property type="match status" value="4"/>
</dbReference>
<keyword evidence="10" id="KW-0547">Nucleotide-binding</keyword>
<dbReference type="Pfam" id="PF00560">
    <property type="entry name" value="LRR_1"/>
    <property type="match status" value="9"/>
</dbReference>
<evidence type="ECO:0000256" key="10">
    <source>
        <dbReference type="ARBA" id="ARBA00022741"/>
    </source>
</evidence>
<protein>
    <recommendedName>
        <fullName evidence="2">non-specific serine/threonine protein kinase</fullName>
        <ecNumber evidence="2">2.7.11.1</ecNumber>
    </recommendedName>
</protein>
<keyword evidence="4" id="KW-0723">Serine/threonine-protein kinase</keyword>
<dbReference type="InterPro" id="IPR050994">
    <property type="entry name" value="At_inactive_RLKs"/>
</dbReference>
<dbReference type="AlphaFoldDB" id="A0A834GL49"/>
<keyword evidence="12" id="KW-0067">ATP-binding</keyword>
<keyword evidence="8" id="KW-0732">Signal</keyword>
<dbReference type="Pfam" id="PF08263">
    <property type="entry name" value="LRRNT_2"/>
    <property type="match status" value="1"/>
</dbReference>
<keyword evidence="14" id="KW-0472">Membrane</keyword>
<name>A0A834GL49_RHOSS</name>
<sequence length="876" mass="95074">MEIVDSHILLEEPTEDENHAQNEKVRQAKIRECLISLARIGIACSIESPGERMNIKDVIIGLTAIKDIFLGAGIHGRRQPRMRIAGEGTLSNETDRLALLSFKELIAEDPHGSLSSWNNSLYLCEWDAVTCSRKHQRVVILDLRGKSLSGIISPFLGNLSFLRHLYLQNNRFQGKIPLELGRLFRLEYLNISRNSLLEGEIPADLPTSLSVVDLSHNDLVGKIPASFGSLSNLTSLDLYSNNLVGGIPPYLGNLSLLRFVDLGKNSLTGTIPHSLPNLWAFAISGNKLSGTVPPSLYNISTLEQLFIAGNPLTGSLPQDIGLTLPNLHSLSVGYNQLWGPFPISLSNASKMQDLDLSQGNLSGPVPFDLGRKMNDLVLLNLGDNNLASGDASNLRFIDSLTNCSKLQILGFNRNGFGGVLPASIANLSNHLYGFLAGGNQLVGSIPAGISNFVHLAVFGLDQNFFSGAIPFEIGKLRNLELVSFGKTKLSGPIPASIGNLSRIFELYLNDNNLNGTVPSSIENILGLQTLVLSHNFLTCPIPKTLGLFSTLTFLDFANNSFMGDLPTEIGKLNNLQELDVSDNKLSGHIPSSLGNCLKLEGLFLEGNTFQRSIPPSFSSLKGLEILDLSRNNLSGQIQEDLVALVFLKNLNLSFNYLTGEVPLQGVFGNLSIVSLVGKKGLCGGITELQLAACPNSMKKRNRFGVKIIVSITCTVVVGTLILLNSDDGQTNSLAIKGSIGYVALEYGIGGNTSTEGDVYSYGILLLEMLTGKRPTNELFTNGQSLHEFSMLALPERVMEIVDSRMPLEEPGKAEMDAQNDRVRQDKIRSCLISLVRIGVACSAQSPSKRMNFKDVIVGLMTIRKYLLEWVSMAGGN</sequence>
<keyword evidence="6" id="KW-0808">Transferase</keyword>
<keyword evidence="11" id="KW-0418">Kinase</keyword>
<dbReference type="SUPFAM" id="SSF56112">
    <property type="entry name" value="Protein kinase-like (PK-like)"/>
    <property type="match status" value="1"/>
</dbReference>
<feature type="domain" description="Leucine-rich repeat-containing N-terminal plant-type" evidence="17">
    <location>
        <begin position="93"/>
        <end position="132"/>
    </location>
</feature>
<dbReference type="InterPro" id="IPR001245">
    <property type="entry name" value="Ser-Thr/Tyr_kinase_cat_dom"/>
</dbReference>
<evidence type="ECO:0000256" key="6">
    <source>
        <dbReference type="ARBA" id="ARBA00022679"/>
    </source>
</evidence>
<dbReference type="PANTHER" id="PTHR48010">
    <property type="entry name" value="OS05G0588300 PROTEIN"/>
    <property type="match status" value="1"/>
</dbReference>
<evidence type="ECO:0000313" key="19">
    <source>
        <dbReference type="Proteomes" id="UP000626092"/>
    </source>
</evidence>
<proteinExistence type="predicted"/>
<evidence type="ECO:0000256" key="7">
    <source>
        <dbReference type="ARBA" id="ARBA00022692"/>
    </source>
</evidence>
<evidence type="ECO:0000256" key="5">
    <source>
        <dbReference type="ARBA" id="ARBA00022614"/>
    </source>
</evidence>
<evidence type="ECO:0000256" key="8">
    <source>
        <dbReference type="ARBA" id="ARBA00022729"/>
    </source>
</evidence>
<keyword evidence="7" id="KW-0812">Transmembrane</keyword>
<dbReference type="Proteomes" id="UP000626092">
    <property type="component" value="Unassembled WGS sequence"/>
</dbReference>
<dbReference type="InterPro" id="IPR011009">
    <property type="entry name" value="Kinase-like_dom_sf"/>
</dbReference>
<dbReference type="SMART" id="SM00369">
    <property type="entry name" value="LRR_TYP"/>
    <property type="match status" value="4"/>
</dbReference>
<reference evidence="18" key="1">
    <citation type="submission" date="2019-11" db="EMBL/GenBank/DDBJ databases">
        <authorList>
            <person name="Liu Y."/>
            <person name="Hou J."/>
            <person name="Li T.-Q."/>
            <person name="Guan C.-H."/>
            <person name="Wu X."/>
            <person name="Wu H.-Z."/>
            <person name="Ling F."/>
            <person name="Zhang R."/>
            <person name="Shi X.-G."/>
            <person name="Ren J.-P."/>
            <person name="Chen E.-F."/>
            <person name="Sun J.-M."/>
        </authorList>
    </citation>
    <scope>NUCLEOTIDE SEQUENCE</scope>
    <source>
        <strain evidence="18">Adult_tree_wgs_1</strain>
        <tissue evidence="18">Leaves</tissue>
    </source>
</reference>
<dbReference type="InterPro" id="IPR032675">
    <property type="entry name" value="LRR_dom_sf"/>
</dbReference>
<comment type="subcellular location">
    <subcellularLocation>
        <location evidence="1">Cell membrane</location>
        <topology evidence="1">Single-pass membrane protein</topology>
    </subcellularLocation>
</comment>
<dbReference type="EMBL" id="WJXA01000009">
    <property type="protein sequence ID" value="KAF7133118.1"/>
    <property type="molecule type" value="Genomic_DNA"/>
</dbReference>
<organism evidence="18 19">
    <name type="scientific">Rhododendron simsii</name>
    <name type="common">Sims's rhododendron</name>
    <dbReference type="NCBI Taxonomy" id="118357"/>
    <lineage>
        <taxon>Eukaryota</taxon>
        <taxon>Viridiplantae</taxon>
        <taxon>Streptophyta</taxon>
        <taxon>Embryophyta</taxon>
        <taxon>Tracheophyta</taxon>
        <taxon>Spermatophyta</taxon>
        <taxon>Magnoliopsida</taxon>
        <taxon>eudicotyledons</taxon>
        <taxon>Gunneridae</taxon>
        <taxon>Pentapetalae</taxon>
        <taxon>asterids</taxon>
        <taxon>Ericales</taxon>
        <taxon>Ericaceae</taxon>
        <taxon>Ericoideae</taxon>
        <taxon>Rhodoreae</taxon>
        <taxon>Rhododendron</taxon>
    </lineage>
</organism>
<keyword evidence="13" id="KW-1133">Transmembrane helix</keyword>
<keyword evidence="3" id="KW-1003">Cell membrane</keyword>
<evidence type="ECO:0000256" key="15">
    <source>
        <dbReference type="ARBA" id="ARBA00023180"/>
    </source>
</evidence>
<gene>
    <name evidence="18" type="ORF">RHSIM_Rhsim09G0176100</name>
</gene>
<evidence type="ECO:0000256" key="13">
    <source>
        <dbReference type="ARBA" id="ARBA00022989"/>
    </source>
</evidence>
<evidence type="ECO:0000256" key="11">
    <source>
        <dbReference type="ARBA" id="ARBA00022777"/>
    </source>
</evidence>
<dbReference type="FunFam" id="3.80.10.10:FF:000288">
    <property type="entry name" value="LRR receptor-like serine/threonine-protein kinase EFR"/>
    <property type="match status" value="1"/>
</dbReference>
<accession>A0A834GL49</accession>
<evidence type="ECO:0000256" key="1">
    <source>
        <dbReference type="ARBA" id="ARBA00004162"/>
    </source>
</evidence>
<keyword evidence="15" id="KW-0325">Glycoprotein</keyword>
<comment type="caution">
    <text evidence="18">The sequence shown here is derived from an EMBL/GenBank/DDBJ whole genome shotgun (WGS) entry which is preliminary data.</text>
</comment>
<dbReference type="GO" id="GO:0005886">
    <property type="term" value="C:plasma membrane"/>
    <property type="evidence" value="ECO:0007669"/>
    <property type="project" value="UniProtKB-SubCell"/>
</dbReference>
<dbReference type="Pfam" id="PF07714">
    <property type="entry name" value="PK_Tyr_Ser-Thr"/>
    <property type="match status" value="1"/>
</dbReference>